<evidence type="ECO:0000256" key="11">
    <source>
        <dbReference type="RuleBase" id="RU363063"/>
    </source>
</evidence>
<dbReference type="InterPro" id="IPR029044">
    <property type="entry name" value="Nucleotide-diphossugar_trans"/>
</dbReference>
<evidence type="ECO:0000313" key="13">
    <source>
        <dbReference type="Proteomes" id="UP001163046"/>
    </source>
</evidence>
<keyword evidence="9" id="KW-0472">Membrane</keyword>
<evidence type="ECO:0000256" key="4">
    <source>
        <dbReference type="ARBA" id="ARBA00022679"/>
    </source>
</evidence>
<dbReference type="InterPro" id="IPR002659">
    <property type="entry name" value="Glyco_trans_31"/>
</dbReference>
<dbReference type="Proteomes" id="UP001163046">
    <property type="component" value="Unassembled WGS sequence"/>
</dbReference>
<evidence type="ECO:0000256" key="5">
    <source>
        <dbReference type="ARBA" id="ARBA00022692"/>
    </source>
</evidence>
<keyword evidence="7" id="KW-1133">Transmembrane helix</keyword>
<dbReference type="PANTHER" id="PTHR11214">
    <property type="entry name" value="BETA-1,3-N-ACETYLGLUCOSAMINYLTRANSFERASE"/>
    <property type="match status" value="1"/>
</dbReference>
<dbReference type="GO" id="GO:0006493">
    <property type="term" value="P:protein O-linked glycosylation"/>
    <property type="evidence" value="ECO:0007669"/>
    <property type="project" value="TreeGrafter"/>
</dbReference>
<dbReference type="GO" id="GO:0016758">
    <property type="term" value="F:hexosyltransferase activity"/>
    <property type="evidence" value="ECO:0007669"/>
    <property type="project" value="InterPro"/>
</dbReference>
<gene>
    <name evidence="12" type="primary">B3GALT4</name>
    <name evidence="12" type="ORF">OS493_010155</name>
</gene>
<dbReference type="PANTHER" id="PTHR11214:SF3">
    <property type="entry name" value="BETA-1,3-GALACTOSYLTRANSFERASE 6"/>
    <property type="match status" value="1"/>
</dbReference>
<dbReference type="EMBL" id="MU827781">
    <property type="protein sequence ID" value="KAJ7337296.1"/>
    <property type="molecule type" value="Genomic_DNA"/>
</dbReference>
<dbReference type="SUPFAM" id="SSF53448">
    <property type="entry name" value="Nucleotide-diphospho-sugar transferases"/>
    <property type="match status" value="1"/>
</dbReference>
<dbReference type="Pfam" id="PF01762">
    <property type="entry name" value="Galactosyl_T"/>
    <property type="match status" value="1"/>
</dbReference>
<name>A0A9X0CHG1_9CNID</name>
<reference evidence="12" key="1">
    <citation type="submission" date="2023-01" db="EMBL/GenBank/DDBJ databases">
        <title>Genome assembly of the deep-sea coral Lophelia pertusa.</title>
        <authorList>
            <person name="Herrera S."/>
            <person name="Cordes E."/>
        </authorList>
    </citation>
    <scope>NUCLEOTIDE SEQUENCE</scope>
    <source>
        <strain evidence="12">USNM1676648</strain>
        <tissue evidence="12">Polyp</tissue>
    </source>
</reference>
<keyword evidence="13" id="KW-1185">Reference proteome</keyword>
<keyword evidence="3 11" id="KW-0328">Glycosyltransferase</keyword>
<evidence type="ECO:0000256" key="6">
    <source>
        <dbReference type="ARBA" id="ARBA00022968"/>
    </source>
</evidence>
<comment type="similarity">
    <text evidence="2 11">Belongs to the glycosyltransferase 31 family.</text>
</comment>
<dbReference type="GO" id="GO:0000139">
    <property type="term" value="C:Golgi membrane"/>
    <property type="evidence" value="ECO:0007669"/>
    <property type="project" value="UniProtKB-SubCell"/>
</dbReference>
<evidence type="ECO:0000256" key="3">
    <source>
        <dbReference type="ARBA" id="ARBA00022676"/>
    </source>
</evidence>
<evidence type="ECO:0000256" key="7">
    <source>
        <dbReference type="ARBA" id="ARBA00022989"/>
    </source>
</evidence>
<dbReference type="EC" id="2.4.1.-" evidence="11"/>
<keyword evidence="6" id="KW-0735">Signal-anchor</keyword>
<evidence type="ECO:0000256" key="9">
    <source>
        <dbReference type="ARBA" id="ARBA00023136"/>
    </source>
</evidence>
<dbReference type="AlphaFoldDB" id="A0A9X0CHG1"/>
<evidence type="ECO:0000256" key="1">
    <source>
        <dbReference type="ARBA" id="ARBA00004323"/>
    </source>
</evidence>
<comment type="subcellular location">
    <subcellularLocation>
        <location evidence="1 11">Golgi apparatus membrane</location>
        <topology evidence="1 11">Single-pass type II membrane protein</topology>
    </subcellularLocation>
</comment>
<keyword evidence="5" id="KW-0812">Transmembrane</keyword>
<evidence type="ECO:0000256" key="10">
    <source>
        <dbReference type="ARBA" id="ARBA00023180"/>
    </source>
</evidence>
<dbReference type="OrthoDB" id="6022661at2759"/>
<protein>
    <recommendedName>
        <fullName evidence="11">Hexosyltransferase</fullName>
        <ecNumber evidence="11">2.4.1.-</ecNumber>
    </recommendedName>
</protein>
<evidence type="ECO:0000256" key="2">
    <source>
        <dbReference type="ARBA" id="ARBA00008661"/>
    </source>
</evidence>
<keyword evidence="8 11" id="KW-0333">Golgi apparatus</keyword>
<accession>A0A9X0CHG1</accession>
<keyword evidence="4 12" id="KW-0808">Transferase</keyword>
<evidence type="ECO:0000313" key="12">
    <source>
        <dbReference type="EMBL" id="KAJ7337296.1"/>
    </source>
</evidence>
<organism evidence="12 13">
    <name type="scientific">Desmophyllum pertusum</name>
    <dbReference type="NCBI Taxonomy" id="174260"/>
    <lineage>
        <taxon>Eukaryota</taxon>
        <taxon>Metazoa</taxon>
        <taxon>Cnidaria</taxon>
        <taxon>Anthozoa</taxon>
        <taxon>Hexacorallia</taxon>
        <taxon>Scleractinia</taxon>
        <taxon>Caryophylliina</taxon>
        <taxon>Caryophylliidae</taxon>
        <taxon>Desmophyllum</taxon>
    </lineage>
</organism>
<sequence length="336" mass="39002">MRGKLKYCLKLLPWKMLVMRTRQLLIIGVIAAALITTLVSGLFIKSYATVAQPHRFVPHNDCKSWKTTSQHKSTLITKTACVQNYFLLILVSSSPANLERRNLIRQTWGADNNAGPQWKTYFLLGQTRNQTLTDSLKIENNNHGDMIRADYYEHYWNQSLKIQMAFEWAARYCNFSFLLKTDDDVLVNTRDLLVYLQRGSTPKEGLFVGRLHHNPSVRRTGKWNVSYEEYNHTRYPDFCSGAGFVMSYDVIQCLVPLFDEIKPYRMDDVYVGMLANRSGVIAMDHKSFFMPIDDYDDCNFVPNILLQHRATGQCLMKLLHMHSKEFLYSTKLGSYF</sequence>
<dbReference type="FunFam" id="3.90.550.50:FF:000001">
    <property type="entry name" value="Hexosyltransferase"/>
    <property type="match status" value="1"/>
</dbReference>
<comment type="caution">
    <text evidence="12">The sequence shown here is derived from an EMBL/GenBank/DDBJ whole genome shotgun (WGS) entry which is preliminary data.</text>
</comment>
<proteinExistence type="inferred from homology"/>
<evidence type="ECO:0000256" key="8">
    <source>
        <dbReference type="ARBA" id="ARBA00023034"/>
    </source>
</evidence>
<keyword evidence="10" id="KW-0325">Glycoprotein</keyword>
<dbReference type="Gene3D" id="3.90.550.50">
    <property type="match status" value="1"/>
</dbReference>